<evidence type="ECO:0000256" key="1">
    <source>
        <dbReference type="SAM" id="Phobius"/>
    </source>
</evidence>
<accession>A0A1Q5ULG5</accession>
<feature type="transmembrane region" description="Helical" evidence="1">
    <location>
        <begin position="53"/>
        <end position="75"/>
    </location>
</feature>
<dbReference type="AlphaFoldDB" id="A0A1Q5ULG5"/>
<feature type="transmembrane region" description="Helical" evidence="1">
    <location>
        <begin position="82"/>
        <end position="104"/>
    </location>
</feature>
<keyword evidence="1" id="KW-0812">Transmembrane</keyword>
<protein>
    <submittedName>
        <fullName evidence="2">Uncharacterized protein</fullName>
    </submittedName>
</protein>
<keyword evidence="3" id="KW-1185">Reference proteome</keyword>
<dbReference type="STRING" id="1316194.A0A1Q5ULG5"/>
<dbReference type="EMBL" id="MNBE01000136">
    <property type="protein sequence ID" value="OKP13304.1"/>
    <property type="molecule type" value="Genomic_DNA"/>
</dbReference>
<comment type="caution">
    <text evidence="2">The sequence shown here is derived from an EMBL/GenBank/DDBJ whole genome shotgun (WGS) entry which is preliminary data.</text>
</comment>
<evidence type="ECO:0000313" key="2">
    <source>
        <dbReference type="EMBL" id="OKP13304.1"/>
    </source>
</evidence>
<organism evidence="2 3">
    <name type="scientific">Penicillium subrubescens</name>
    <dbReference type="NCBI Taxonomy" id="1316194"/>
    <lineage>
        <taxon>Eukaryota</taxon>
        <taxon>Fungi</taxon>
        <taxon>Dikarya</taxon>
        <taxon>Ascomycota</taxon>
        <taxon>Pezizomycotina</taxon>
        <taxon>Eurotiomycetes</taxon>
        <taxon>Eurotiomycetidae</taxon>
        <taxon>Eurotiales</taxon>
        <taxon>Aspergillaceae</taxon>
        <taxon>Penicillium</taxon>
    </lineage>
</organism>
<gene>
    <name evidence="2" type="ORF">PENSUB_1035</name>
</gene>
<proteinExistence type="predicted"/>
<dbReference type="Proteomes" id="UP000186955">
    <property type="component" value="Unassembled WGS sequence"/>
</dbReference>
<keyword evidence="1" id="KW-1133">Transmembrane helix</keyword>
<sequence length="105" mass="12040">MDFFEDPDSRRPGSDLVMQQLPKKIDTELTSDGIEITEAWGIFYREEWNWRRIWGILGLAFFPPSLLFGVLWAILRKDIQGAFGVASWWMTGATILLGVIGSYVQ</sequence>
<keyword evidence="1" id="KW-0472">Membrane</keyword>
<name>A0A1Q5ULG5_9EURO</name>
<evidence type="ECO:0000313" key="3">
    <source>
        <dbReference type="Proteomes" id="UP000186955"/>
    </source>
</evidence>
<reference evidence="2 3" key="1">
    <citation type="submission" date="2016-10" db="EMBL/GenBank/DDBJ databases">
        <title>Genome sequence of the ascomycete fungus Penicillium subrubescens.</title>
        <authorList>
            <person name="De Vries R.P."/>
            <person name="Peng M."/>
            <person name="Dilokpimol A."/>
            <person name="Hilden K."/>
            <person name="Makela M.R."/>
            <person name="Grigoriev I."/>
            <person name="Riley R."/>
            <person name="Granchi Z."/>
        </authorList>
    </citation>
    <scope>NUCLEOTIDE SEQUENCE [LARGE SCALE GENOMIC DNA]</scope>
    <source>
        <strain evidence="2 3">CBS 132785</strain>
    </source>
</reference>